<evidence type="ECO:0000256" key="1">
    <source>
        <dbReference type="ARBA" id="ARBA00001971"/>
    </source>
</evidence>
<keyword evidence="11" id="KW-1185">Reference proteome</keyword>
<organism evidence="10 11">
    <name type="scientific">Postia placenta MAD-698-R-SB12</name>
    <dbReference type="NCBI Taxonomy" id="670580"/>
    <lineage>
        <taxon>Eukaryota</taxon>
        <taxon>Fungi</taxon>
        <taxon>Dikarya</taxon>
        <taxon>Basidiomycota</taxon>
        <taxon>Agaricomycotina</taxon>
        <taxon>Agaricomycetes</taxon>
        <taxon>Polyporales</taxon>
        <taxon>Adustoporiaceae</taxon>
        <taxon>Rhodonia</taxon>
    </lineage>
</organism>
<gene>
    <name evidence="10" type="ORF">POSPLADRAFT_1042454</name>
</gene>
<dbReference type="CDD" id="cd11041">
    <property type="entry name" value="CYP503A1-like"/>
    <property type="match status" value="1"/>
</dbReference>
<dbReference type="GO" id="GO:0016705">
    <property type="term" value="F:oxidoreductase activity, acting on paired donors, with incorporation or reduction of molecular oxygen"/>
    <property type="evidence" value="ECO:0007669"/>
    <property type="project" value="InterPro"/>
</dbReference>
<keyword evidence="9" id="KW-0812">Transmembrane</keyword>
<dbReference type="EMBL" id="KZ110591">
    <property type="protein sequence ID" value="OSX67194.1"/>
    <property type="molecule type" value="Genomic_DNA"/>
</dbReference>
<evidence type="ECO:0000256" key="2">
    <source>
        <dbReference type="ARBA" id="ARBA00005179"/>
    </source>
</evidence>
<dbReference type="InterPro" id="IPR001128">
    <property type="entry name" value="Cyt_P450"/>
</dbReference>
<proteinExistence type="inferred from homology"/>
<keyword evidence="9" id="KW-0472">Membrane</keyword>
<keyword evidence="6 7" id="KW-0408">Iron</keyword>
<dbReference type="SUPFAM" id="SSF48264">
    <property type="entry name" value="Cytochrome P450"/>
    <property type="match status" value="1"/>
</dbReference>
<dbReference type="STRING" id="670580.A0A1X6NF21"/>
<evidence type="ECO:0000256" key="3">
    <source>
        <dbReference type="ARBA" id="ARBA00010617"/>
    </source>
</evidence>
<evidence type="ECO:0000313" key="11">
    <source>
        <dbReference type="Proteomes" id="UP000194127"/>
    </source>
</evidence>
<dbReference type="PRINTS" id="PR00463">
    <property type="entry name" value="EP450I"/>
</dbReference>
<keyword evidence="4 7" id="KW-0479">Metal-binding</keyword>
<evidence type="ECO:0000313" key="10">
    <source>
        <dbReference type="EMBL" id="OSX67194.1"/>
    </source>
</evidence>
<dbReference type="InterPro" id="IPR017972">
    <property type="entry name" value="Cyt_P450_CS"/>
</dbReference>
<dbReference type="PANTHER" id="PTHR46206">
    <property type="entry name" value="CYTOCHROME P450"/>
    <property type="match status" value="1"/>
</dbReference>
<dbReference type="Pfam" id="PF00067">
    <property type="entry name" value="p450"/>
    <property type="match status" value="1"/>
</dbReference>
<evidence type="ECO:0000256" key="5">
    <source>
        <dbReference type="ARBA" id="ARBA00023002"/>
    </source>
</evidence>
<dbReference type="RefSeq" id="XP_024343988.1">
    <property type="nucleotide sequence ID" value="XM_024478111.1"/>
</dbReference>
<keyword evidence="5 8" id="KW-0560">Oxidoreductase</keyword>
<comment type="similarity">
    <text evidence="3 8">Belongs to the cytochrome P450 family.</text>
</comment>
<evidence type="ECO:0008006" key="12">
    <source>
        <dbReference type="Google" id="ProtNLM"/>
    </source>
</evidence>
<comment type="pathway">
    <text evidence="2">Secondary metabolite biosynthesis.</text>
</comment>
<accession>A0A1X6NF21</accession>
<evidence type="ECO:0000256" key="4">
    <source>
        <dbReference type="ARBA" id="ARBA00022723"/>
    </source>
</evidence>
<dbReference type="Proteomes" id="UP000194127">
    <property type="component" value="Unassembled WGS sequence"/>
</dbReference>
<feature type="transmembrane region" description="Helical" evidence="9">
    <location>
        <begin position="6"/>
        <end position="23"/>
    </location>
</feature>
<comment type="cofactor">
    <cofactor evidence="1 7">
        <name>heme</name>
        <dbReference type="ChEBI" id="CHEBI:30413"/>
    </cofactor>
</comment>
<dbReference type="PROSITE" id="PS00086">
    <property type="entry name" value="CYTOCHROME_P450"/>
    <property type="match status" value="1"/>
</dbReference>
<evidence type="ECO:0000256" key="7">
    <source>
        <dbReference type="PIRSR" id="PIRSR602401-1"/>
    </source>
</evidence>
<reference evidence="10 11" key="1">
    <citation type="submission" date="2017-04" db="EMBL/GenBank/DDBJ databases">
        <title>Genome Sequence of the Model Brown-Rot Fungus Postia placenta SB12.</title>
        <authorList>
            <consortium name="DOE Joint Genome Institute"/>
            <person name="Gaskell J."/>
            <person name="Kersten P."/>
            <person name="Larrondo L.F."/>
            <person name="Canessa P."/>
            <person name="Martinez D."/>
            <person name="Hibbett D."/>
            <person name="Schmoll M."/>
            <person name="Kubicek C.P."/>
            <person name="Martinez A.T."/>
            <person name="Yadav J."/>
            <person name="Master E."/>
            <person name="Magnuson J.K."/>
            <person name="James T."/>
            <person name="Yaver D."/>
            <person name="Berka R."/>
            <person name="Labutti K."/>
            <person name="Lipzen A."/>
            <person name="Aerts A."/>
            <person name="Barry K."/>
            <person name="Henrissat B."/>
            <person name="Blanchette R."/>
            <person name="Grigoriev I."/>
            <person name="Cullen D."/>
        </authorList>
    </citation>
    <scope>NUCLEOTIDE SEQUENCE [LARGE SCALE GENOMIC DNA]</scope>
    <source>
        <strain evidence="10 11">MAD-698-R-SB12</strain>
    </source>
</reference>
<sequence length="497" mass="56021">MTDLVPVYYAFAGVVAALLFYKWQSDPLRAIPTIGPSAPLLSYLGAIRFFKDASGVLQEGYDKYNVFKVAMIDRWAVVVSGAKMNEELRSIPDDQMSFMDAADELVQTKYTIAPDVLIHPIHITVIKEQLTRNLAPLFHEVVKEVEAAMQELIPAKGDDWIEVDGYSTVTQIITRASSRVFVGFPLCQNAEYLRIATTYSAEVMKGAMIMSVLPDFLKHIVGPLLPWSRRALRRAAPFLLPIITERRRLLKEYGRDWEDKPNDLLMWIIEEARRVGREDSTDLMVQGIMASNFTAIHTSSLTFTHALYHLAANPEYIQSLREEIEEVIRTDGWTKVSMGSMWKLDSFLKESHRVNGISGISVMRLALKDVTFSDGTFIPAGTFVAAAATSTHHDEENYSDATVFKPFRFSDMRASESEKNKHHYVSTSAEYIGFGHGKHACPGRFFAANELKIMLASIVLNYDVKFEDEGKRPANVWFATTVLPAPGAKVMFRKRQT</sequence>
<dbReference type="Gene3D" id="1.10.630.10">
    <property type="entry name" value="Cytochrome P450"/>
    <property type="match status" value="1"/>
</dbReference>
<dbReference type="OrthoDB" id="1844152at2759"/>
<evidence type="ECO:0000256" key="6">
    <source>
        <dbReference type="ARBA" id="ARBA00023004"/>
    </source>
</evidence>
<keyword evidence="7 8" id="KW-0349">Heme</keyword>
<dbReference type="AlphaFoldDB" id="A0A1X6NF21"/>
<dbReference type="GeneID" id="36323061"/>
<keyword evidence="9" id="KW-1133">Transmembrane helix</keyword>
<evidence type="ECO:0000256" key="8">
    <source>
        <dbReference type="RuleBase" id="RU000461"/>
    </source>
</evidence>
<keyword evidence="8" id="KW-0503">Monooxygenase</keyword>
<dbReference type="GO" id="GO:0004497">
    <property type="term" value="F:monooxygenase activity"/>
    <property type="evidence" value="ECO:0007669"/>
    <property type="project" value="UniProtKB-KW"/>
</dbReference>
<dbReference type="GO" id="GO:0005506">
    <property type="term" value="F:iron ion binding"/>
    <property type="evidence" value="ECO:0007669"/>
    <property type="project" value="InterPro"/>
</dbReference>
<protein>
    <recommendedName>
        <fullName evidence="12">Cytochrome P450</fullName>
    </recommendedName>
</protein>
<dbReference type="InterPro" id="IPR036396">
    <property type="entry name" value="Cyt_P450_sf"/>
</dbReference>
<name>A0A1X6NF21_9APHY</name>
<evidence type="ECO:0000256" key="9">
    <source>
        <dbReference type="SAM" id="Phobius"/>
    </source>
</evidence>
<dbReference type="GO" id="GO:0020037">
    <property type="term" value="F:heme binding"/>
    <property type="evidence" value="ECO:0007669"/>
    <property type="project" value="InterPro"/>
</dbReference>
<dbReference type="InterPro" id="IPR002401">
    <property type="entry name" value="Cyt_P450_E_grp-I"/>
</dbReference>
<feature type="binding site" description="axial binding residue" evidence="7">
    <location>
        <position position="441"/>
    </location>
    <ligand>
        <name>heme</name>
        <dbReference type="ChEBI" id="CHEBI:30413"/>
    </ligand>
    <ligandPart>
        <name>Fe</name>
        <dbReference type="ChEBI" id="CHEBI:18248"/>
    </ligandPart>
</feature>